<dbReference type="InterPro" id="IPR030395">
    <property type="entry name" value="GP_PDE_dom"/>
</dbReference>
<accession>A0A1Y0EDZ3</accession>
<reference evidence="2 3" key="1">
    <citation type="submission" date="2017-05" db="EMBL/GenBank/DDBJ databases">
        <title>Genome Sequence of Loktanella vestfoldensis Strain SMR4r Isolated from a Culture of the Diatom Skeletonema marinoi.</title>
        <authorList>
            <person name="Topel M."/>
            <person name="Pinder M.I.M."/>
            <person name="Johansson O.N."/>
            <person name="Kourtchenko O."/>
            <person name="Godhe A."/>
            <person name="Clarke A.K."/>
        </authorList>
    </citation>
    <scope>NUCLEOTIDE SEQUENCE [LARGE SCALE GENOMIC DNA]</scope>
    <source>
        <strain evidence="2 3">SMR4r</strain>
    </source>
</reference>
<dbReference type="PROSITE" id="PS51704">
    <property type="entry name" value="GP_PDE"/>
    <property type="match status" value="2"/>
</dbReference>
<protein>
    <submittedName>
        <fullName evidence="2">Glycerophosphoryl diester phosphodiesterase</fullName>
        <ecNumber evidence="2">3.1.4.46</ecNumber>
    </submittedName>
</protein>
<dbReference type="PANTHER" id="PTHR46211">
    <property type="entry name" value="GLYCEROPHOSPHORYL DIESTER PHOSPHODIESTERASE"/>
    <property type="match status" value="1"/>
</dbReference>
<dbReference type="EC" id="3.1.4.46" evidence="2"/>
<dbReference type="SUPFAM" id="SSF51695">
    <property type="entry name" value="PLC-like phosphodiesterases"/>
    <property type="match status" value="2"/>
</dbReference>
<keyword evidence="3" id="KW-1185">Reference proteome</keyword>
<dbReference type="InterPro" id="IPR017946">
    <property type="entry name" value="PLC-like_Pdiesterase_TIM-brl"/>
</dbReference>
<feature type="domain" description="GP-PDE" evidence="1">
    <location>
        <begin position="236"/>
        <end position="472"/>
    </location>
</feature>
<dbReference type="KEGG" id="lvs:LOKVESSMR4R_02544"/>
<dbReference type="PANTHER" id="PTHR46211:SF14">
    <property type="entry name" value="GLYCEROPHOSPHODIESTER PHOSPHODIESTERASE"/>
    <property type="match status" value="1"/>
</dbReference>
<sequence length="472" mass="51897">MTPDHLPARPWSIAHRGASAYAPANTLAAFRKAADLGADMWEIDIRITADGVPVVHHDATLADGTRLDGLTRQALLERMPDCPDLSEVVTLASELGAGLYADIKDENAALPTLRLLQDAAIEPIILGAFNTAIVDVLRSAGSRYAVAALVPQGADPHDHAARADVIHLCWEHLPFPQDTLTPAFFSRAFTDGKRVVLWHEEDPARMAAIRTKPVTGICSDMPELVNPFRPPSNYPFGVVCHRGANRIAPENTLPALECALAAGFSHVEVDLHSTADGEIVVIHDPNLDRTTNSSGLVTIRTLEELRTLDAGSWFDPFFAGTRIPTLEETLALVARYDARAYLELKSAPPGPVLEQVKQKGMLDRVFFWSFNRDALRELRSFSANAQIMARREDYGSLSETLLDYRANVVEFRPDADPLEIATLRGSAIMSMVAYRGSDTDVFDQILMMRPDLFNLDHPFTFARHSLRASCNG</sequence>
<dbReference type="CDD" id="cd08566">
    <property type="entry name" value="GDPD_AtGDE_like"/>
    <property type="match status" value="1"/>
</dbReference>
<name>A0A1Y0EDZ3_9RHOB</name>
<dbReference type="Gene3D" id="3.20.20.190">
    <property type="entry name" value="Phosphatidylinositol (PI) phosphodiesterase"/>
    <property type="match status" value="2"/>
</dbReference>
<evidence type="ECO:0000259" key="1">
    <source>
        <dbReference type="PROSITE" id="PS51704"/>
    </source>
</evidence>
<dbReference type="GO" id="GO:0006629">
    <property type="term" value="P:lipid metabolic process"/>
    <property type="evidence" value="ECO:0007669"/>
    <property type="project" value="InterPro"/>
</dbReference>
<organism evidence="2 3">
    <name type="scientific">Yoonia vestfoldensis</name>
    <dbReference type="NCBI Taxonomy" id="245188"/>
    <lineage>
        <taxon>Bacteria</taxon>
        <taxon>Pseudomonadati</taxon>
        <taxon>Pseudomonadota</taxon>
        <taxon>Alphaproteobacteria</taxon>
        <taxon>Rhodobacterales</taxon>
        <taxon>Paracoccaceae</taxon>
        <taxon>Yoonia</taxon>
    </lineage>
</organism>
<evidence type="ECO:0000313" key="3">
    <source>
        <dbReference type="Proteomes" id="UP000195273"/>
    </source>
</evidence>
<dbReference type="Proteomes" id="UP000195273">
    <property type="component" value="Chromosome"/>
</dbReference>
<feature type="domain" description="GP-PDE" evidence="1">
    <location>
        <begin position="10"/>
        <end position="229"/>
    </location>
</feature>
<dbReference type="CDD" id="cd08556">
    <property type="entry name" value="GDPD"/>
    <property type="match status" value="1"/>
</dbReference>
<evidence type="ECO:0000313" key="2">
    <source>
        <dbReference type="EMBL" id="ARU01846.1"/>
    </source>
</evidence>
<proteinExistence type="predicted"/>
<dbReference type="EMBL" id="CP021431">
    <property type="protein sequence ID" value="ARU01846.1"/>
    <property type="molecule type" value="Genomic_DNA"/>
</dbReference>
<dbReference type="Pfam" id="PF03009">
    <property type="entry name" value="GDPD"/>
    <property type="match status" value="2"/>
</dbReference>
<dbReference type="GO" id="GO:0008889">
    <property type="term" value="F:glycerophosphodiester phosphodiesterase activity"/>
    <property type="evidence" value="ECO:0007669"/>
    <property type="project" value="UniProtKB-EC"/>
</dbReference>
<dbReference type="AlphaFoldDB" id="A0A1Y0EDZ3"/>
<dbReference type="RefSeq" id="WP_087208913.1">
    <property type="nucleotide sequence ID" value="NZ_CP021431.1"/>
</dbReference>
<gene>
    <name evidence="2" type="primary">ugpQ</name>
    <name evidence="2" type="ORF">LOKVESSMR4R_02544</name>
</gene>
<keyword evidence="2" id="KW-0378">Hydrolase</keyword>